<sequence length="538" mass="59904">MYPSADNEDGVKDPMEILEDALVLCTFGRFHIRLLLTTMAASCASMIVTTTTSYIVPNAECDLNMTIIEKGLLTSMPFFGQVSCSLIAGFVTDAFGRKRFLVGGFFGIFICAVIEGSSQTFWMLAIAKLLAGVCSCFCFTIPVVLLSELVHKHVRDRVLLINASFMSISLITIAFISWGLLPLQLDITVIEGYFVLHSWNIYLYVCSIFSLIAAISYYYLPESPKFLLSHGQENKALEIMKDIYQSNTRNHRDTFPITSLNASGSYVPTTKDTFKRQIVNALLEVKNLFRPPLRGRLCLFCIITFVCLLAYSSLRMWYPQISTMVENYQQTHNRTDRFCAMITEYTQEKLNYEQKIDGILNPPIGSNLTVSELDANDTEICVPHISGTETYTNGILLGFVSFIGIGISTYVVKFFGVKPLMIFLLIICGACSASLYWTNSLISMAILISTTCGFMQTAMSLEYNLLMRAFPTTLRTLSVSIITMIGRIGSLLGSILFPVMLTYGCMTPFIALSVLSLAITSLVYFLPSPSDKNHTGDK</sequence>
<dbReference type="PANTHER" id="PTHR23511:SF36">
    <property type="entry name" value="EG:BACR7A4.13 PROTEIN-RELATED"/>
    <property type="match status" value="1"/>
</dbReference>
<feature type="transmembrane region" description="Helical" evidence="6">
    <location>
        <begin position="444"/>
        <end position="465"/>
    </location>
</feature>
<dbReference type="Proteomes" id="UP001153292">
    <property type="component" value="Chromosome 20"/>
</dbReference>
<feature type="transmembrane region" description="Helical" evidence="6">
    <location>
        <begin position="419"/>
        <end position="438"/>
    </location>
</feature>
<evidence type="ECO:0000256" key="1">
    <source>
        <dbReference type="ARBA" id="ARBA00004141"/>
    </source>
</evidence>
<evidence type="ECO:0000313" key="8">
    <source>
        <dbReference type="Proteomes" id="UP001153292"/>
    </source>
</evidence>
<dbReference type="InterPro" id="IPR036259">
    <property type="entry name" value="MFS_trans_sf"/>
</dbReference>
<keyword evidence="3 6" id="KW-0812">Transmembrane</keyword>
<keyword evidence="4 6" id="KW-1133">Transmembrane helix</keyword>
<comment type="subcellular location">
    <subcellularLocation>
        <location evidence="1">Membrane</location>
        <topology evidence="1">Multi-pass membrane protein</topology>
    </subcellularLocation>
</comment>
<evidence type="ECO:0000256" key="3">
    <source>
        <dbReference type="ARBA" id="ARBA00022692"/>
    </source>
</evidence>
<evidence type="ECO:0000256" key="4">
    <source>
        <dbReference type="ARBA" id="ARBA00022989"/>
    </source>
</evidence>
<feature type="transmembrane region" description="Helical" evidence="6">
    <location>
        <begin position="158"/>
        <end position="181"/>
    </location>
</feature>
<dbReference type="PANTHER" id="PTHR23511">
    <property type="entry name" value="SYNAPTIC VESICLE GLYCOPROTEIN 2"/>
    <property type="match status" value="1"/>
</dbReference>
<dbReference type="InterPro" id="IPR011701">
    <property type="entry name" value="MFS"/>
</dbReference>
<feature type="transmembrane region" description="Helical" evidence="6">
    <location>
        <begin position="34"/>
        <end position="56"/>
    </location>
</feature>
<evidence type="ECO:0000313" key="7">
    <source>
        <dbReference type="EMBL" id="CAH0402435.1"/>
    </source>
</evidence>
<organism evidence="7 8">
    <name type="scientific">Chilo suppressalis</name>
    <name type="common">Asiatic rice borer moth</name>
    <dbReference type="NCBI Taxonomy" id="168631"/>
    <lineage>
        <taxon>Eukaryota</taxon>
        <taxon>Metazoa</taxon>
        <taxon>Ecdysozoa</taxon>
        <taxon>Arthropoda</taxon>
        <taxon>Hexapoda</taxon>
        <taxon>Insecta</taxon>
        <taxon>Pterygota</taxon>
        <taxon>Neoptera</taxon>
        <taxon>Endopterygota</taxon>
        <taxon>Lepidoptera</taxon>
        <taxon>Glossata</taxon>
        <taxon>Ditrysia</taxon>
        <taxon>Pyraloidea</taxon>
        <taxon>Crambidae</taxon>
        <taxon>Crambinae</taxon>
        <taxon>Chilo</taxon>
    </lineage>
</organism>
<keyword evidence="5 6" id="KW-0472">Membrane</keyword>
<feature type="transmembrane region" description="Helical" evidence="6">
    <location>
        <begin position="122"/>
        <end position="146"/>
    </location>
</feature>
<proteinExistence type="predicted"/>
<evidence type="ECO:0000256" key="2">
    <source>
        <dbReference type="ARBA" id="ARBA00022448"/>
    </source>
</evidence>
<dbReference type="EMBL" id="OU963913">
    <property type="protein sequence ID" value="CAH0402435.1"/>
    <property type="molecule type" value="Genomic_DNA"/>
</dbReference>
<name>A0ABN8B7X9_CHISP</name>
<feature type="transmembrane region" description="Helical" evidence="6">
    <location>
        <begin position="76"/>
        <end position="95"/>
    </location>
</feature>
<gene>
    <name evidence="7" type="ORF">CHILSU_LOCUS5675</name>
</gene>
<feature type="transmembrane region" description="Helical" evidence="6">
    <location>
        <begin position="297"/>
        <end position="318"/>
    </location>
</feature>
<dbReference type="Pfam" id="PF07690">
    <property type="entry name" value="MFS_1"/>
    <property type="match status" value="2"/>
</dbReference>
<feature type="transmembrane region" description="Helical" evidence="6">
    <location>
        <begin position="506"/>
        <end position="526"/>
    </location>
</feature>
<dbReference type="SUPFAM" id="SSF103473">
    <property type="entry name" value="MFS general substrate transporter"/>
    <property type="match status" value="2"/>
</dbReference>
<keyword evidence="2" id="KW-0813">Transport</keyword>
<evidence type="ECO:0000256" key="5">
    <source>
        <dbReference type="ARBA" id="ARBA00023136"/>
    </source>
</evidence>
<accession>A0ABN8B7X9</accession>
<feature type="transmembrane region" description="Helical" evidence="6">
    <location>
        <begin position="477"/>
        <end position="500"/>
    </location>
</feature>
<reference evidence="7" key="1">
    <citation type="submission" date="2021-12" db="EMBL/GenBank/DDBJ databases">
        <authorList>
            <person name="King R."/>
        </authorList>
    </citation>
    <scope>NUCLEOTIDE SEQUENCE</scope>
</reference>
<feature type="transmembrane region" description="Helical" evidence="6">
    <location>
        <begin position="201"/>
        <end position="220"/>
    </location>
</feature>
<feature type="transmembrane region" description="Helical" evidence="6">
    <location>
        <begin position="394"/>
        <end position="412"/>
    </location>
</feature>
<feature type="transmembrane region" description="Helical" evidence="6">
    <location>
        <begin position="100"/>
        <end position="116"/>
    </location>
</feature>
<evidence type="ECO:0008006" key="9">
    <source>
        <dbReference type="Google" id="ProtNLM"/>
    </source>
</evidence>
<dbReference type="Gene3D" id="1.20.1250.20">
    <property type="entry name" value="MFS general substrate transporter like domains"/>
    <property type="match status" value="1"/>
</dbReference>
<protein>
    <recommendedName>
        <fullName evidence="9">Major facilitator superfamily (MFS) profile domain-containing protein</fullName>
    </recommendedName>
</protein>
<evidence type="ECO:0000256" key="6">
    <source>
        <dbReference type="SAM" id="Phobius"/>
    </source>
</evidence>
<keyword evidence="8" id="KW-1185">Reference proteome</keyword>